<dbReference type="EMBL" id="FONY01000023">
    <property type="protein sequence ID" value="SFF27761.1"/>
    <property type="molecule type" value="Genomic_DNA"/>
</dbReference>
<organism evidence="1 2">
    <name type="scientific">Thermoflexibacter ruber</name>
    <dbReference type="NCBI Taxonomy" id="1003"/>
    <lineage>
        <taxon>Bacteria</taxon>
        <taxon>Pseudomonadati</taxon>
        <taxon>Bacteroidota</taxon>
        <taxon>Cytophagia</taxon>
        <taxon>Cytophagales</taxon>
        <taxon>Thermoflexibacteraceae</taxon>
        <taxon>Thermoflexibacter</taxon>
    </lineage>
</organism>
<proteinExistence type="predicted"/>
<dbReference type="AlphaFoldDB" id="A0A1I2HH07"/>
<evidence type="ECO:0008006" key="3">
    <source>
        <dbReference type="Google" id="ProtNLM"/>
    </source>
</evidence>
<dbReference type="RefSeq" id="WP_091546309.1">
    <property type="nucleotide sequence ID" value="NZ_FONY01000023.1"/>
</dbReference>
<dbReference type="Pfam" id="PF10677">
    <property type="entry name" value="DUF2490"/>
    <property type="match status" value="1"/>
</dbReference>
<evidence type="ECO:0000313" key="1">
    <source>
        <dbReference type="EMBL" id="SFF27761.1"/>
    </source>
</evidence>
<keyword evidence="2" id="KW-1185">Reference proteome</keyword>
<dbReference type="OrthoDB" id="1118734at2"/>
<gene>
    <name evidence="1" type="ORF">SAMN04488541_102343</name>
</gene>
<protein>
    <recommendedName>
        <fullName evidence="3">DUF2490 domain-containing protein</fullName>
    </recommendedName>
</protein>
<evidence type="ECO:0000313" key="2">
    <source>
        <dbReference type="Proteomes" id="UP000199513"/>
    </source>
</evidence>
<sequence length="262" mass="31323">MKIRLAVKNTRYLKFILFFYYLCLFNSEYQAVAQASSAPAKIFTEQYRAWWGYMTTARISKKLSIWNDFHFVGQTFTVLRTGLMTHLTDNTTFTAGYGYLILPISVNGNLLNRKEHRPWVQLQTSSPLHKNIQLTNRIRYDFRNVQRVVNWELSEEYVSYHRLRFLVSFRYRFHKLKWKEGTPFINLADEVLLNFGREILYNQFDQNRISLTTGIQFKNLVFQTGYMYRFVQQSAGNHFINNHLWIIWANHTINLTKKDANK</sequence>
<accession>A0A1I2HH07</accession>
<dbReference type="Proteomes" id="UP000199513">
    <property type="component" value="Unassembled WGS sequence"/>
</dbReference>
<dbReference type="InterPro" id="IPR019619">
    <property type="entry name" value="DUF2490"/>
</dbReference>
<name>A0A1I2HH07_9BACT</name>
<reference evidence="1 2" key="1">
    <citation type="submission" date="2016-10" db="EMBL/GenBank/DDBJ databases">
        <authorList>
            <person name="de Groot N.N."/>
        </authorList>
    </citation>
    <scope>NUCLEOTIDE SEQUENCE [LARGE SCALE GENOMIC DNA]</scope>
    <source>
        <strain>GEY</strain>
        <strain evidence="2">DSM 9560</strain>
    </source>
</reference>
<dbReference type="STRING" id="1003.SAMN04488541_102343"/>